<sequence length="690" mass="75728">MGIDYHVASGLVAATSASSEASVPSGPSVRQTPSPEPSEAGPGIVVEVCVDSVQSALNAVDGGADRLELCGNLGLGGGTTPSMGLYKRVHKIADGIPIMVMIRPRTGDFLYSESELEVMIEDIRAFKRRGARGVVFGVLTKEGTVDVERTKVLVDEALPMEVCFHRAFDMTRDADEALRDVLSIGGVSRILTSGHNGTTAPSSITTLKSLCTDISTLTADQPFPTTILPGSGVNPDTVGPLLRELLDVGVREVHLSGGSWLKSDMIHRREGFGMGVGGEGEWGIWTTDETRVRQVRVIADTMWFERELTSPMPPSPPTKGAATRPPIWWTNGIFFVAVHVAAVVGAYRRPLWTVPWATIALSYGAWQLGEFGITIGYHRLYSHRAFRANFIVRAVLALLGASAFQGYAATRGLFYSHMGWIFFKPNYGKLEFVDRNDLDSDPVVRLQHKYYVPLALSLGLLLPTAIGSLWRDSLGAFVWAGLVSRLAIWHCTFLVNSLAHWEGLQPYSDEDTSRGNLLLAVLTSGEGNHNFHAFPHDYRSGPSILDWDPSKWVIILLHQLGLVRGLRRARKDDLIEALEYMQHKNESESSQPEEWVGETWTIDQVTEYAVKHERRCILVVNGYAVDVTSYLGEHPGGASLLRKCAVKKRSNQVHDASWAFSGGLNNHSRAARKRLVTLALARLVDNNPTI</sequence>
<dbReference type="InterPro" id="IPR005627">
    <property type="entry name" value="CutC-like"/>
</dbReference>
<dbReference type="Pfam" id="PF03932">
    <property type="entry name" value="CutC"/>
    <property type="match status" value="1"/>
</dbReference>
<dbReference type="Proteomes" id="UP000623687">
    <property type="component" value="Unassembled WGS sequence"/>
</dbReference>
<dbReference type="HAMAP" id="MF_00795">
    <property type="entry name" value="CutC"/>
    <property type="match status" value="1"/>
</dbReference>
<dbReference type="PRINTS" id="PR00075">
    <property type="entry name" value="FACDDSATRASE"/>
</dbReference>
<evidence type="ECO:0000256" key="8">
    <source>
        <dbReference type="ARBA" id="ARBA00022832"/>
    </source>
</evidence>
<evidence type="ECO:0000256" key="3">
    <source>
        <dbReference type="ARBA" id="ARBA00009295"/>
    </source>
</evidence>
<dbReference type="PANTHER" id="PTHR12598:SF0">
    <property type="entry name" value="COPPER HOMEOSTASIS PROTEIN CUTC HOMOLOG"/>
    <property type="match status" value="1"/>
</dbReference>
<evidence type="ECO:0000256" key="7">
    <source>
        <dbReference type="ARBA" id="ARBA00022723"/>
    </source>
</evidence>
<evidence type="ECO:0000256" key="12">
    <source>
        <dbReference type="ARBA" id="ARBA00023098"/>
    </source>
</evidence>
<dbReference type="RefSeq" id="XP_036634383.1">
    <property type="nucleotide sequence ID" value="XM_036772910.1"/>
</dbReference>
<dbReference type="InterPro" id="IPR001199">
    <property type="entry name" value="Cyt_B5-like_heme/steroid-bd"/>
</dbReference>
<comment type="caution">
    <text evidence="17">The sequence shown here is derived from an EMBL/GenBank/DDBJ whole genome shotgun (WGS) entry which is preliminary data.</text>
</comment>
<dbReference type="SUPFAM" id="SSF55856">
    <property type="entry name" value="Cytochrome b5-like heme/steroid binding domain"/>
    <property type="match status" value="1"/>
</dbReference>
<dbReference type="VEuPathDB" id="FungiDB:PC9H_003317"/>
<keyword evidence="5" id="KW-0349">Heme</keyword>
<keyword evidence="18" id="KW-1185">Reference proteome</keyword>
<dbReference type="InterPro" id="IPR018506">
    <property type="entry name" value="Cyt_B5_heme-BS"/>
</dbReference>
<dbReference type="PROSITE" id="PS00191">
    <property type="entry name" value="CYTOCHROME_B5_1"/>
    <property type="match status" value="1"/>
</dbReference>
<dbReference type="GO" id="GO:0016020">
    <property type="term" value="C:membrane"/>
    <property type="evidence" value="ECO:0007669"/>
    <property type="project" value="UniProtKB-SubCell"/>
</dbReference>
<evidence type="ECO:0000313" key="18">
    <source>
        <dbReference type="Proteomes" id="UP000623687"/>
    </source>
</evidence>
<reference evidence="17" key="1">
    <citation type="submission" date="2019-07" db="EMBL/GenBank/DDBJ databases">
        <authorList>
            <person name="Palmer J.M."/>
        </authorList>
    </citation>
    <scope>NUCLEOTIDE SEQUENCE</scope>
    <source>
        <strain evidence="17">PC9</strain>
    </source>
</reference>
<keyword evidence="11" id="KW-0408">Iron</keyword>
<evidence type="ECO:0000256" key="14">
    <source>
        <dbReference type="SAM" id="MobiDB-lite"/>
    </source>
</evidence>
<keyword evidence="13 15" id="KW-0472">Membrane</keyword>
<dbReference type="GeneID" id="59373135"/>
<keyword evidence="9 15" id="KW-1133">Transmembrane helix</keyword>
<feature type="transmembrane region" description="Helical" evidence="15">
    <location>
        <begin position="327"/>
        <end position="347"/>
    </location>
</feature>
<evidence type="ECO:0000256" key="15">
    <source>
        <dbReference type="SAM" id="Phobius"/>
    </source>
</evidence>
<evidence type="ECO:0000256" key="4">
    <source>
        <dbReference type="ARBA" id="ARBA00019014"/>
    </source>
</evidence>
<dbReference type="InterPro" id="IPR036822">
    <property type="entry name" value="CutC-like_dom_sf"/>
</dbReference>
<keyword evidence="12" id="KW-0443">Lipid metabolism</keyword>
<dbReference type="Gene3D" id="3.10.120.10">
    <property type="entry name" value="Cytochrome b5-like heme/steroid binding domain"/>
    <property type="match status" value="1"/>
</dbReference>
<gene>
    <name evidence="17" type="ORF">PC9H_003317</name>
</gene>
<keyword evidence="6 15" id="KW-0812">Transmembrane</keyword>
<dbReference type="Pfam" id="PF00173">
    <property type="entry name" value="Cyt-b5"/>
    <property type="match status" value="1"/>
</dbReference>
<dbReference type="AlphaFoldDB" id="A0A8H7A180"/>
<protein>
    <recommendedName>
        <fullName evidence="4">Copper homeostasis protein cutC homolog</fullName>
    </recommendedName>
</protein>
<dbReference type="PROSITE" id="PS50255">
    <property type="entry name" value="CYTOCHROME_B5_2"/>
    <property type="match status" value="1"/>
</dbReference>
<feature type="region of interest" description="Disordered" evidence="14">
    <location>
        <begin position="16"/>
        <end position="42"/>
    </location>
</feature>
<feature type="transmembrane region" description="Helical" evidence="15">
    <location>
        <begin position="390"/>
        <end position="409"/>
    </location>
</feature>
<keyword evidence="7" id="KW-0479">Metal-binding</keyword>
<feature type="compositionally biased region" description="Low complexity" evidence="14">
    <location>
        <begin position="16"/>
        <end position="29"/>
    </location>
</feature>
<evidence type="ECO:0000256" key="6">
    <source>
        <dbReference type="ARBA" id="ARBA00022692"/>
    </source>
</evidence>
<dbReference type="PANTHER" id="PTHR12598">
    <property type="entry name" value="COPPER HOMEOSTASIS PROTEIN CUTC"/>
    <property type="match status" value="1"/>
</dbReference>
<dbReference type="InterPro" id="IPR036400">
    <property type="entry name" value="Cyt_B5-like_heme/steroid_sf"/>
</dbReference>
<dbReference type="GO" id="GO:0020037">
    <property type="term" value="F:heme binding"/>
    <property type="evidence" value="ECO:0007669"/>
    <property type="project" value="InterPro"/>
</dbReference>
<dbReference type="OrthoDB" id="10260134at2759"/>
<dbReference type="Gene3D" id="3.20.20.380">
    <property type="entry name" value="Copper homeostasis (CutC) domain"/>
    <property type="match status" value="1"/>
</dbReference>
<accession>A0A8H7A180</accession>
<dbReference type="SUPFAM" id="SSF110395">
    <property type="entry name" value="CutC-like"/>
    <property type="match status" value="1"/>
</dbReference>
<keyword evidence="10" id="KW-0560">Oxidoreductase</keyword>
<comment type="similarity">
    <text evidence="3">Belongs to the fatty acid desaturase type 1 family.</text>
</comment>
<evidence type="ECO:0000256" key="5">
    <source>
        <dbReference type="ARBA" id="ARBA00022617"/>
    </source>
</evidence>
<evidence type="ECO:0000256" key="1">
    <source>
        <dbReference type="ARBA" id="ARBA00004141"/>
    </source>
</evidence>
<evidence type="ECO:0000256" key="9">
    <source>
        <dbReference type="ARBA" id="ARBA00022989"/>
    </source>
</evidence>
<keyword evidence="8" id="KW-0276">Fatty acid metabolism</keyword>
<feature type="transmembrane region" description="Helical" evidence="15">
    <location>
        <begin position="354"/>
        <end position="378"/>
    </location>
</feature>
<evidence type="ECO:0000259" key="16">
    <source>
        <dbReference type="PROSITE" id="PS50255"/>
    </source>
</evidence>
<dbReference type="GO" id="GO:0016717">
    <property type="term" value="F:oxidoreductase activity, acting on paired donors, with oxidation of a pair of donors resulting in the reduction of molecular oxygen to two molecules of water"/>
    <property type="evidence" value="ECO:0007669"/>
    <property type="project" value="InterPro"/>
</dbReference>
<organism evidence="17 18">
    <name type="scientific">Pleurotus ostreatus</name>
    <name type="common">Oyster mushroom</name>
    <name type="synonym">White-rot fungus</name>
    <dbReference type="NCBI Taxonomy" id="5322"/>
    <lineage>
        <taxon>Eukaryota</taxon>
        <taxon>Fungi</taxon>
        <taxon>Dikarya</taxon>
        <taxon>Basidiomycota</taxon>
        <taxon>Agaricomycotina</taxon>
        <taxon>Agaricomycetes</taxon>
        <taxon>Agaricomycetidae</taxon>
        <taxon>Agaricales</taxon>
        <taxon>Pleurotineae</taxon>
        <taxon>Pleurotaceae</taxon>
        <taxon>Pleurotus</taxon>
    </lineage>
</organism>
<feature type="domain" description="Cytochrome b5 heme-binding" evidence="16">
    <location>
        <begin position="597"/>
        <end position="684"/>
    </location>
</feature>
<evidence type="ECO:0000313" key="17">
    <source>
        <dbReference type="EMBL" id="KAF7436484.1"/>
    </source>
</evidence>
<dbReference type="InterPro" id="IPR015876">
    <property type="entry name" value="Acyl-CoA_DS"/>
</dbReference>
<dbReference type="GO" id="GO:0005507">
    <property type="term" value="F:copper ion binding"/>
    <property type="evidence" value="ECO:0007669"/>
    <property type="project" value="TreeGrafter"/>
</dbReference>
<dbReference type="EMBL" id="JACETU010000002">
    <property type="protein sequence ID" value="KAF7436484.1"/>
    <property type="molecule type" value="Genomic_DNA"/>
</dbReference>
<evidence type="ECO:0000256" key="11">
    <source>
        <dbReference type="ARBA" id="ARBA00023004"/>
    </source>
</evidence>
<comment type="similarity">
    <text evidence="2">Belongs to the CutC family.</text>
</comment>
<evidence type="ECO:0000256" key="2">
    <source>
        <dbReference type="ARBA" id="ARBA00007768"/>
    </source>
</evidence>
<evidence type="ECO:0000256" key="13">
    <source>
        <dbReference type="ARBA" id="ARBA00023136"/>
    </source>
</evidence>
<comment type="subcellular location">
    <subcellularLocation>
        <location evidence="1">Membrane</location>
        <topology evidence="1">Multi-pass membrane protein</topology>
    </subcellularLocation>
</comment>
<proteinExistence type="inferred from homology"/>
<name>A0A8H7A180_PLEOS</name>
<evidence type="ECO:0000256" key="10">
    <source>
        <dbReference type="ARBA" id="ARBA00023002"/>
    </source>
</evidence>
<dbReference type="GO" id="GO:0006631">
    <property type="term" value="P:fatty acid metabolic process"/>
    <property type="evidence" value="ECO:0007669"/>
    <property type="project" value="UniProtKB-KW"/>
</dbReference>